<dbReference type="SUPFAM" id="SSF110087">
    <property type="entry name" value="DR1885-like metal-binding protein"/>
    <property type="match status" value="1"/>
</dbReference>
<comment type="caution">
    <text evidence="2">The sequence shown here is derived from an EMBL/GenBank/DDBJ whole genome shotgun (WGS) entry which is preliminary data.</text>
</comment>
<dbReference type="InterPro" id="IPR058248">
    <property type="entry name" value="Lxx211020-like"/>
</dbReference>
<dbReference type="InterPro" id="IPR007410">
    <property type="entry name" value="LpqE-like"/>
</dbReference>
<dbReference type="Pfam" id="PF04314">
    <property type="entry name" value="PCuAC"/>
    <property type="match status" value="1"/>
</dbReference>
<dbReference type="Gene3D" id="2.60.40.1890">
    <property type="entry name" value="PCu(A)C copper chaperone"/>
    <property type="match status" value="1"/>
</dbReference>
<accession>A0A5C4N7N2</accession>
<dbReference type="InterPro" id="IPR036182">
    <property type="entry name" value="PCuAC_sf"/>
</dbReference>
<protein>
    <submittedName>
        <fullName evidence="2">Copper chaperone PCu(A)C</fullName>
    </submittedName>
</protein>
<dbReference type="AlphaFoldDB" id="A0A5C4N7N2"/>
<dbReference type="PANTHER" id="PTHR36302">
    <property type="entry name" value="BLR7088 PROTEIN"/>
    <property type="match status" value="1"/>
</dbReference>
<evidence type="ECO:0000313" key="3">
    <source>
        <dbReference type="Proteomes" id="UP000305709"/>
    </source>
</evidence>
<evidence type="ECO:0000313" key="2">
    <source>
        <dbReference type="EMBL" id="TNC63554.1"/>
    </source>
</evidence>
<feature type="signal peptide" evidence="1">
    <location>
        <begin position="1"/>
        <end position="21"/>
    </location>
</feature>
<keyword evidence="3" id="KW-1185">Reference proteome</keyword>
<feature type="chain" id="PRO_5023047423" evidence="1">
    <location>
        <begin position="22"/>
        <end position="170"/>
    </location>
</feature>
<dbReference type="Proteomes" id="UP000305709">
    <property type="component" value="Unassembled WGS sequence"/>
</dbReference>
<sequence>MPVLLRSALAALLLLAAPAWAHDDAAKGVSLQQGDIGIHDAYALSPRPGAPTGSVFMMIHNHGSTPDRLVGATSPLAERVEIHTHMEEDGVMRMRAVEGGLELPAGGMLLLARGGEHLMFLGVTPPFAEGATVPVTLLFEKAGEVALEVPVDQSRLTGDAEAAGHEGHGG</sequence>
<dbReference type="PANTHER" id="PTHR36302:SF1">
    <property type="entry name" value="COPPER CHAPERONE PCU(A)C"/>
    <property type="match status" value="1"/>
</dbReference>
<evidence type="ECO:0000256" key="1">
    <source>
        <dbReference type="SAM" id="SignalP"/>
    </source>
</evidence>
<organism evidence="2 3">
    <name type="scientific">Rubellimicrobium roseum</name>
    <dbReference type="NCBI Taxonomy" id="687525"/>
    <lineage>
        <taxon>Bacteria</taxon>
        <taxon>Pseudomonadati</taxon>
        <taxon>Pseudomonadota</taxon>
        <taxon>Alphaproteobacteria</taxon>
        <taxon>Rhodobacterales</taxon>
        <taxon>Roseobacteraceae</taxon>
        <taxon>Rubellimicrobium</taxon>
    </lineage>
</organism>
<dbReference type="EMBL" id="VDFV01000049">
    <property type="protein sequence ID" value="TNC63554.1"/>
    <property type="molecule type" value="Genomic_DNA"/>
</dbReference>
<name>A0A5C4N7N2_9RHOB</name>
<proteinExistence type="predicted"/>
<gene>
    <name evidence="2" type="ORF">FHG71_19420</name>
</gene>
<keyword evidence="1" id="KW-0732">Signal</keyword>
<reference evidence="2 3" key="1">
    <citation type="submission" date="2019-06" db="EMBL/GenBank/DDBJ databases">
        <authorList>
            <person name="Jiang L."/>
        </authorList>
    </citation>
    <scope>NUCLEOTIDE SEQUENCE [LARGE SCALE GENOMIC DNA]</scope>
    <source>
        <strain evidence="2 3">YIM 48858</strain>
    </source>
</reference>
<dbReference type="OrthoDB" id="9796962at2"/>
<dbReference type="RefSeq" id="WP_139083355.1">
    <property type="nucleotide sequence ID" value="NZ_VDFV01000049.1"/>
</dbReference>